<feature type="domain" description="EGF-like" evidence="15">
    <location>
        <begin position="826"/>
        <end position="868"/>
    </location>
</feature>
<dbReference type="InterPro" id="IPR009017">
    <property type="entry name" value="GFP"/>
</dbReference>
<dbReference type="SMART" id="SM00539">
    <property type="entry name" value="NIDO"/>
    <property type="match status" value="1"/>
</dbReference>
<evidence type="ECO:0000256" key="13">
    <source>
        <dbReference type="PROSITE-ProRule" id="PRU00461"/>
    </source>
</evidence>
<evidence type="ECO:0000256" key="12">
    <source>
        <dbReference type="PROSITE-ProRule" id="PRU00076"/>
    </source>
</evidence>
<evidence type="ECO:0000259" key="17">
    <source>
        <dbReference type="PROSITE" id="PS51220"/>
    </source>
</evidence>
<feature type="domain" description="EGF-like" evidence="15">
    <location>
        <begin position="870"/>
        <end position="911"/>
    </location>
</feature>
<dbReference type="Proteomes" id="UP001186944">
    <property type="component" value="Unassembled WGS sequence"/>
</dbReference>
<evidence type="ECO:0000256" key="3">
    <source>
        <dbReference type="ARBA" id="ARBA00022530"/>
    </source>
</evidence>
<proteinExistence type="predicted"/>
<dbReference type="InterPro" id="IPR000742">
    <property type="entry name" value="EGF"/>
</dbReference>
<dbReference type="FunFam" id="2.10.25.10:FF:000038">
    <property type="entry name" value="Fibrillin 2"/>
    <property type="match status" value="1"/>
</dbReference>
<dbReference type="InterPro" id="IPR000152">
    <property type="entry name" value="EGF-type_Asp/Asn_hydroxyl_site"/>
</dbReference>
<evidence type="ECO:0000256" key="7">
    <source>
        <dbReference type="ARBA" id="ARBA00022837"/>
    </source>
</evidence>
<keyword evidence="9" id="KW-0130">Cell adhesion</keyword>
<dbReference type="PROSITE" id="PS00010">
    <property type="entry name" value="ASX_HYDROXYL"/>
    <property type="match status" value="1"/>
</dbReference>
<feature type="domain" description="EGF-like" evidence="15">
    <location>
        <begin position="785"/>
        <end position="821"/>
    </location>
</feature>
<dbReference type="InterPro" id="IPR006605">
    <property type="entry name" value="G2_nidogen/fibulin_G2F"/>
</dbReference>
<dbReference type="EMBL" id="VSWD01000009">
    <property type="protein sequence ID" value="KAK3092564.1"/>
    <property type="molecule type" value="Genomic_DNA"/>
</dbReference>
<keyword evidence="7" id="KW-0106">Calcium</keyword>
<protein>
    <recommendedName>
        <fullName evidence="20">Nidogen</fullName>
    </recommendedName>
</protein>
<evidence type="ECO:0008006" key="20">
    <source>
        <dbReference type="Google" id="ProtNLM"/>
    </source>
</evidence>
<evidence type="ECO:0000256" key="4">
    <source>
        <dbReference type="ARBA" id="ARBA00022536"/>
    </source>
</evidence>
<feature type="domain" description="EGF-like" evidence="15">
    <location>
        <begin position="747"/>
        <end position="783"/>
    </location>
</feature>
<dbReference type="CDD" id="cd00255">
    <property type="entry name" value="nidG2"/>
    <property type="match status" value="1"/>
</dbReference>
<feature type="domain" description="EGF-like" evidence="15">
    <location>
        <begin position="616"/>
        <end position="656"/>
    </location>
</feature>
<keyword evidence="10 12" id="KW-1015">Disulfide bond</keyword>
<keyword evidence="11" id="KW-0325">Glycoprotein</keyword>
<reference evidence="18" key="1">
    <citation type="submission" date="2019-08" db="EMBL/GenBank/DDBJ databases">
        <title>The improved chromosome-level genome for the pearl oyster Pinctada fucata martensii using PacBio sequencing and Hi-C.</title>
        <authorList>
            <person name="Zheng Z."/>
        </authorList>
    </citation>
    <scope>NUCLEOTIDE SEQUENCE</scope>
    <source>
        <strain evidence="18">ZZ-2019</strain>
        <tissue evidence="18">Adductor muscle</tissue>
    </source>
</reference>
<keyword evidence="6" id="KW-0677">Repeat</keyword>
<dbReference type="GO" id="GO:0042813">
    <property type="term" value="F:Wnt receptor activity"/>
    <property type="evidence" value="ECO:0007669"/>
    <property type="project" value="TreeGrafter"/>
</dbReference>
<keyword evidence="19" id="KW-1185">Reference proteome</keyword>
<evidence type="ECO:0000256" key="1">
    <source>
        <dbReference type="ARBA" id="ARBA00004302"/>
    </source>
</evidence>
<sequence>MHYKDIGARILVILCSFSTYVRCVPDQLFFPYGTDVGDSVLTPGDDISSDEIFLQTPIVFYNQRYGSIFVNSNGHVSFETELPVYQPTLTLPLGYKVIAAFLADIDNTVNGTIYYREETQDTSLLQRGAVDVANHFVSFPDYKPTSLFIVTWKDVGFYRENGTHVNTFQIVIVSDSRNSFACFHYMDGGINWISSTGKNPLVIADPPAQAGFDSGESNLFTKLPHSGSAQVKSLATDSNVNIAGVWMYHIGQTSTILEPDLNTGDVVIFNPDEDDNTCLQGAKQCHINAQCIDYSTGYCCQCLPPSYGNGLNCLQKDEPQRLNGKVYGELNGNTLDNLDMHAYIVTSDGRAYTAISRVPTSSASSLLTLNTIGGIMGWMFALPMSPQAKNGYMYTGGVFNRTATIRYQSGEVAQIRQRFFGHNALNNLRLETQVEGNVPEFNNGVQITLDDYKEEYQRTAPGVIKSTSSRTFRINDVANKYTWSQTIEFDECQHRPEAVADTMRLSVSRNFVVYDDKNQIVRYAMTNKINLRSSSDPCRDGSPNCDQNADCFSEGDTYRCECRAGFRGDGQTCDDIDECSEFNTCDVNAACYNVPGSFQCQCRSGYRGDGRSCQREAQTCGDNVCNENARCVFNSDIQQPMCECFSGFRGDGINCDAIEFGCNEVDDMCHQDAECEYDSDEQRYRCVCNVGYSGDGLSCEAEGSTGRCNCHVNATCLFDLSRFGYVCQCNPGFTGDGTYCSPITAPDNEICNRCHQHAQCLYNSDQAAYECVCEPGYRGNGFECLALDCRTHTVCDTNADCVEDPFVQTYRCLCRNGYVGDGMRCEPEGCNIRNDCDVNAQCLPDRGDSSRYRCVCNAGYDGDGKVCTHREISCNQVNNCSPYAQCLFDQFDQRYRCRCNRGYDGDGLTCVPQGDNCHRDSRVCDVNAACVPNGNAYICVCNPGYRGNGKQCQQVADSDDYLLVSRGYTISKVTLDQDSGAGERIRYNTGMLSGVYYCDIYLLVSKGYTISKVTLDQDSGAGERIRYNTDELVVALDTDCSDDMFYWTDAMGGTIKASKLDGSDATTIVTGLNSPEGIAIDYVSRNMFWTDSELDVVEVSRLNGTYRKRLFDSDMVNPRAIVVNPQRGKIYWTDWHRGAPRIESANMDGTDRKVFVNDDLGLPNGLAIDLYTQQVCWGDAGVQRIECMREDGVGRRVITDAAPYPFSLVSSGRNFYWSDWSMEGVLSSDSGGNLAEEMLQLPVGGNGRLYGLTMVSTQCPRVTNACARDNGGCRYLCLPTPNGGRTCSCPDDITPQECNQVATLRKRK</sequence>
<dbReference type="GO" id="GO:0005886">
    <property type="term" value="C:plasma membrane"/>
    <property type="evidence" value="ECO:0007669"/>
    <property type="project" value="TreeGrafter"/>
</dbReference>
<evidence type="ECO:0000256" key="10">
    <source>
        <dbReference type="ARBA" id="ARBA00023157"/>
    </source>
</evidence>
<dbReference type="SMART" id="SM00181">
    <property type="entry name" value="EGF"/>
    <property type="match status" value="12"/>
</dbReference>
<feature type="domain" description="EGF-like" evidence="15">
    <location>
        <begin position="575"/>
        <end position="614"/>
    </location>
</feature>
<evidence type="ECO:0000256" key="2">
    <source>
        <dbReference type="ARBA" id="ARBA00022525"/>
    </source>
</evidence>
<dbReference type="FunFam" id="2.120.10.30:FF:000241">
    <property type="entry name" value="Low-density lipoprotein receptor-related protein 6"/>
    <property type="match status" value="1"/>
</dbReference>
<accession>A0AA88Y2C3</accession>
<feature type="domain" description="EGF-like" evidence="15">
    <location>
        <begin position="913"/>
        <end position="953"/>
    </location>
</feature>
<comment type="caution">
    <text evidence="12">Lacks conserved residue(s) required for the propagation of feature annotation.</text>
</comment>
<dbReference type="Gene3D" id="2.120.10.30">
    <property type="entry name" value="TolB, C-terminal domain"/>
    <property type="match status" value="1"/>
</dbReference>
<dbReference type="InterPro" id="IPR009030">
    <property type="entry name" value="Growth_fac_rcpt_cys_sf"/>
</dbReference>
<evidence type="ECO:0000256" key="6">
    <source>
        <dbReference type="ARBA" id="ARBA00022737"/>
    </source>
</evidence>
<gene>
    <name evidence="18" type="ORF">FSP39_004468</name>
</gene>
<feature type="repeat" description="LDL-receptor class B" evidence="13">
    <location>
        <begin position="1128"/>
        <end position="1172"/>
    </location>
</feature>
<feature type="disulfide bond" evidence="12">
    <location>
        <begin position="669"/>
        <end position="686"/>
    </location>
</feature>
<dbReference type="Pfam" id="PF07474">
    <property type="entry name" value="G2F"/>
    <property type="match status" value="1"/>
</dbReference>
<dbReference type="GO" id="GO:0017147">
    <property type="term" value="F:Wnt-protein binding"/>
    <property type="evidence" value="ECO:0007669"/>
    <property type="project" value="TreeGrafter"/>
</dbReference>
<dbReference type="SUPFAM" id="SSF54511">
    <property type="entry name" value="GFP-like"/>
    <property type="match status" value="1"/>
</dbReference>
<dbReference type="Pfam" id="PF06119">
    <property type="entry name" value="NIDO"/>
    <property type="match status" value="1"/>
</dbReference>
<dbReference type="InterPro" id="IPR001881">
    <property type="entry name" value="EGF-like_Ca-bd_dom"/>
</dbReference>
<feature type="chain" id="PRO_5041646657" description="Nidogen" evidence="14">
    <location>
        <begin position="24"/>
        <end position="1308"/>
    </location>
</feature>
<feature type="disulfide bond" evidence="12">
    <location>
        <begin position="880"/>
        <end position="897"/>
    </location>
</feature>
<dbReference type="GO" id="GO:0005509">
    <property type="term" value="F:calcium ion binding"/>
    <property type="evidence" value="ECO:0007669"/>
    <property type="project" value="InterPro"/>
</dbReference>
<feature type="repeat" description="LDL-receptor class B" evidence="13">
    <location>
        <begin position="1085"/>
        <end position="1127"/>
    </location>
</feature>
<evidence type="ECO:0000256" key="11">
    <source>
        <dbReference type="ARBA" id="ARBA00023180"/>
    </source>
</evidence>
<organism evidence="18 19">
    <name type="scientific">Pinctada imbricata</name>
    <name type="common">Atlantic pearl-oyster</name>
    <name type="synonym">Pinctada martensii</name>
    <dbReference type="NCBI Taxonomy" id="66713"/>
    <lineage>
        <taxon>Eukaryota</taxon>
        <taxon>Metazoa</taxon>
        <taxon>Spiralia</taxon>
        <taxon>Lophotrochozoa</taxon>
        <taxon>Mollusca</taxon>
        <taxon>Bivalvia</taxon>
        <taxon>Autobranchia</taxon>
        <taxon>Pteriomorphia</taxon>
        <taxon>Pterioida</taxon>
        <taxon>Pterioidea</taxon>
        <taxon>Pteriidae</taxon>
        <taxon>Pinctada</taxon>
    </lineage>
</organism>
<dbReference type="SUPFAM" id="SSF63825">
    <property type="entry name" value="YWTD domain"/>
    <property type="match status" value="1"/>
</dbReference>
<feature type="disulfide bond" evidence="12">
    <location>
        <begin position="795"/>
        <end position="812"/>
    </location>
</feature>
<evidence type="ECO:0000313" key="18">
    <source>
        <dbReference type="EMBL" id="KAK3092564.1"/>
    </source>
</evidence>
<evidence type="ECO:0000259" key="15">
    <source>
        <dbReference type="PROSITE" id="PS50026"/>
    </source>
</evidence>
<feature type="disulfide bond" evidence="12">
    <location>
        <begin position="625"/>
        <end position="642"/>
    </location>
</feature>
<keyword evidence="8" id="KW-0084">Basement membrane</keyword>
<feature type="domain" description="NIDO" evidence="17">
    <location>
        <begin position="100"/>
        <end position="253"/>
    </location>
</feature>
<evidence type="ECO:0000256" key="5">
    <source>
        <dbReference type="ARBA" id="ARBA00022729"/>
    </source>
</evidence>
<dbReference type="Gene3D" id="2.40.155.10">
    <property type="entry name" value="Green fluorescent protein"/>
    <property type="match status" value="1"/>
</dbReference>
<dbReference type="PROSITE" id="PS50993">
    <property type="entry name" value="NIDOGEN_G2"/>
    <property type="match status" value="1"/>
</dbReference>
<dbReference type="SUPFAM" id="SSF57196">
    <property type="entry name" value="EGF/Laminin"/>
    <property type="match status" value="2"/>
</dbReference>
<feature type="domain" description="EGF-like" evidence="15">
    <location>
        <begin position="704"/>
        <end position="741"/>
    </location>
</feature>
<dbReference type="PANTHER" id="PTHR46513">
    <property type="entry name" value="VITELLOGENIN RECEPTOR-LIKE PROTEIN-RELATED-RELATED"/>
    <property type="match status" value="1"/>
</dbReference>
<evidence type="ECO:0000256" key="14">
    <source>
        <dbReference type="SAM" id="SignalP"/>
    </source>
</evidence>
<feature type="disulfide bond" evidence="12">
    <location>
        <begin position="754"/>
        <end position="771"/>
    </location>
</feature>
<dbReference type="GO" id="GO:0005604">
    <property type="term" value="C:basement membrane"/>
    <property type="evidence" value="ECO:0007669"/>
    <property type="project" value="UniProtKB-SubCell"/>
</dbReference>
<dbReference type="InterPro" id="IPR000033">
    <property type="entry name" value="LDLR_classB_rpt"/>
</dbReference>
<evidence type="ECO:0000256" key="9">
    <source>
        <dbReference type="ARBA" id="ARBA00022889"/>
    </source>
</evidence>
<dbReference type="PROSITE" id="PS51220">
    <property type="entry name" value="NIDO"/>
    <property type="match status" value="1"/>
</dbReference>
<dbReference type="InterPro" id="IPR011042">
    <property type="entry name" value="6-blade_b-propeller_TolB-like"/>
</dbReference>
<feature type="domain" description="EGF-like" evidence="15">
    <location>
        <begin position="658"/>
        <end position="700"/>
    </location>
</feature>
<evidence type="ECO:0000259" key="16">
    <source>
        <dbReference type="PROSITE" id="PS50993"/>
    </source>
</evidence>
<dbReference type="PROSITE" id="PS51120">
    <property type="entry name" value="LDLRB"/>
    <property type="match status" value="3"/>
</dbReference>
<dbReference type="SMART" id="SM00682">
    <property type="entry name" value="G2F"/>
    <property type="match status" value="1"/>
</dbReference>
<dbReference type="InterPro" id="IPR024731">
    <property type="entry name" value="NELL2-like_EGF"/>
</dbReference>
<dbReference type="Gene3D" id="2.10.25.10">
    <property type="entry name" value="Laminin"/>
    <property type="match status" value="11"/>
</dbReference>
<dbReference type="GO" id="GO:0007160">
    <property type="term" value="P:cell-matrix adhesion"/>
    <property type="evidence" value="ECO:0007669"/>
    <property type="project" value="InterPro"/>
</dbReference>
<dbReference type="InterPro" id="IPR003886">
    <property type="entry name" value="NIDO_dom"/>
</dbReference>
<keyword evidence="4 12" id="KW-0245">EGF-like domain</keyword>
<feature type="disulfide bond" evidence="12">
    <location>
        <begin position="710"/>
        <end position="727"/>
    </location>
</feature>
<dbReference type="PROSITE" id="PS01186">
    <property type="entry name" value="EGF_2"/>
    <property type="match status" value="8"/>
</dbReference>
<dbReference type="CDD" id="cd00054">
    <property type="entry name" value="EGF_CA"/>
    <property type="match status" value="1"/>
</dbReference>
<feature type="domain" description="EGF-like" evidence="15">
    <location>
        <begin position="534"/>
        <end position="574"/>
    </location>
</feature>
<name>A0AA88Y2C3_PINIB</name>
<dbReference type="SMART" id="SM00179">
    <property type="entry name" value="EGF_CA"/>
    <property type="match status" value="5"/>
</dbReference>
<comment type="caution">
    <text evidence="18">The sequence shown here is derived from an EMBL/GenBank/DDBJ whole genome shotgun (WGS) entry which is preliminary data.</text>
</comment>
<keyword evidence="5 14" id="KW-0732">Signal</keyword>
<feature type="signal peptide" evidence="14">
    <location>
        <begin position="1"/>
        <end position="23"/>
    </location>
</feature>
<keyword evidence="2" id="KW-0964">Secreted</keyword>
<feature type="repeat" description="LDL-receptor class B" evidence="13">
    <location>
        <begin position="1043"/>
        <end position="1084"/>
    </location>
</feature>
<dbReference type="PROSITE" id="PS01187">
    <property type="entry name" value="EGF_CA"/>
    <property type="match status" value="1"/>
</dbReference>
<dbReference type="SMART" id="SM00135">
    <property type="entry name" value="LY"/>
    <property type="match status" value="4"/>
</dbReference>
<feature type="domain" description="Nidogen G2 beta-barrel" evidence="16">
    <location>
        <begin position="318"/>
        <end position="539"/>
    </location>
</feature>
<evidence type="ECO:0000313" key="19">
    <source>
        <dbReference type="Proteomes" id="UP001186944"/>
    </source>
</evidence>
<dbReference type="GO" id="GO:0060070">
    <property type="term" value="P:canonical Wnt signaling pathway"/>
    <property type="evidence" value="ECO:0007669"/>
    <property type="project" value="TreeGrafter"/>
</dbReference>
<evidence type="ECO:0000256" key="8">
    <source>
        <dbReference type="ARBA" id="ARBA00022869"/>
    </source>
</evidence>
<dbReference type="InterPro" id="IPR018097">
    <property type="entry name" value="EGF_Ca-bd_CS"/>
</dbReference>
<dbReference type="InterPro" id="IPR050778">
    <property type="entry name" value="Cueball_EGF_LRP_Nidogen"/>
</dbReference>
<dbReference type="SUPFAM" id="SSF57184">
    <property type="entry name" value="Growth factor receptor domain"/>
    <property type="match status" value="1"/>
</dbReference>
<dbReference type="PROSITE" id="PS50026">
    <property type="entry name" value="EGF_3"/>
    <property type="match status" value="10"/>
</dbReference>
<dbReference type="PANTHER" id="PTHR46513:SF6">
    <property type="entry name" value="NIDOGEN-1"/>
    <property type="match status" value="1"/>
</dbReference>
<comment type="subcellular location">
    <subcellularLocation>
        <location evidence="1">Secreted</location>
        <location evidence="1">Extracellular space</location>
        <location evidence="1">Extracellular matrix</location>
        <location evidence="1">Basement membrane</location>
    </subcellularLocation>
</comment>
<dbReference type="Pfam" id="PF00058">
    <property type="entry name" value="Ldl_recept_b"/>
    <property type="match status" value="3"/>
</dbReference>
<dbReference type="Pfam" id="PF12947">
    <property type="entry name" value="EGF_3"/>
    <property type="match status" value="4"/>
</dbReference>
<keyword evidence="3" id="KW-0272">Extracellular matrix</keyword>